<name>A0AAD5S8J4_9FUNG</name>
<accession>A0AAD5S8J4</accession>
<reference evidence="1" key="1">
    <citation type="submission" date="2020-05" db="EMBL/GenBank/DDBJ databases">
        <title>Phylogenomic resolution of chytrid fungi.</title>
        <authorList>
            <person name="Stajich J.E."/>
            <person name="Amses K."/>
            <person name="Simmons R."/>
            <person name="Seto K."/>
            <person name="Myers J."/>
            <person name="Bonds A."/>
            <person name="Quandt C.A."/>
            <person name="Barry K."/>
            <person name="Liu P."/>
            <person name="Grigoriev I."/>
            <person name="Longcore J.E."/>
            <person name="James T.Y."/>
        </authorList>
    </citation>
    <scope>NUCLEOTIDE SEQUENCE</scope>
    <source>
        <strain evidence="1">JEL0318</strain>
    </source>
</reference>
<keyword evidence="2" id="KW-1185">Reference proteome</keyword>
<evidence type="ECO:0000313" key="1">
    <source>
        <dbReference type="EMBL" id="KAJ3048188.1"/>
    </source>
</evidence>
<organism evidence="1 2">
    <name type="scientific">Rhizophlyctis rosea</name>
    <dbReference type="NCBI Taxonomy" id="64517"/>
    <lineage>
        <taxon>Eukaryota</taxon>
        <taxon>Fungi</taxon>
        <taxon>Fungi incertae sedis</taxon>
        <taxon>Chytridiomycota</taxon>
        <taxon>Chytridiomycota incertae sedis</taxon>
        <taxon>Chytridiomycetes</taxon>
        <taxon>Rhizophlyctidales</taxon>
        <taxon>Rhizophlyctidaceae</taxon>
        <taxon>Rhizophlyctis</taxon>
    </lineage>
</organism>
<proteinExistence type="predicted"/>
<dbReference type="AlphaFoldDB" id="A0AAD5S8J4"/>
<evidence type="ECO:0008006" key="3">
    <source>
        <dbReference type="Google" id="ProtNLM"/>
    </source>
</evidence>
<dbReference type="Proteomes" id="UP001212841">
    <property type="component" value="Unassembled WGS sequence"/>
</dbReference>
<protein>
    <recommendedName>
        <fullName evidence="3">F-box domain-containing protein</fullName>
    </recommendedName>
</protein>
<gene>
    <name evidence="1" type="ORF">HK097_010795</name>
</gene>
<dbReference type="EMBL" id="JADGJD010000832">
    <property type="protein sequence ID" value="KAJ3048188.1"/>
    <property type="molecule type" value="Genomic_DNA"/>
</dbReference>
<evidence type="ECO:0000313" key="2">
    <source>
        <dbReference type="Proteomes" id="UP001212841"/>
    </source>
</evidence>
<sequence length="862" mass="97267">MPLLRQYSNPVVAAERALKRQRSLKRVSSAPWLGSGRELGTRTLATKKNLLDLPMELVCCVLRILDGPSLGRAEQTCRILARLSLVAYKSLYLWLFHETDAVEEEPDPISIDTPVSTDMYGPFAPARALLTKITTGHWLAPSLSIRFKTLKQALECLGAVCWKVGYPGCNGSHDIMLMEPNRFNFDTCTCTTSSQVVAPPACATLSRSRRWIPGGQCRALAAHKHGGLAAFEHKLATKKSEELSRQGRLSAAQAAATEARKSWLLIRLKQLGLSIELDQLRVNDIPKTTWTRIQNFIESPPDFNESADYVESLVRVLAVYLVRNARRTALVDNIKLLTPDLWPHYDLLKFYSATTFNQFVEGPTSTNDPNALPHLAKRAAEVVVKQVEREEQTKRAIADALRTAYATLQAQMLSGECGQDFGETSEEAFVKAGLDWTVKESLAGVASTARTRVLIARKAAERYLEFFVAEQERIVEERHRAKVVDEAKRQSRTVNLILGLSRMGSVAKVLPITEQSDAIIKQYHDDYIKPLDDNCANHDTLCLQPTIVDITNRYRCLTKLQRLDRELRNWMPDHVGYDSLVSIRGREVHEQFGKFGSVNRLSYWAREIYRAELIDRALAVVVPSFNYETATQECINAYESFFESPSALVPMLPKASTSSKSPESFTSPKDLVELPDVDGLGQIVTFIYELENCRMERVRCVKEAVGRAGLGDSWKVESVRRVVNADYGFAVDDGRQSLETMLNHFIYDSGYPPAETLEDAIQQALNAQETASRVQYIQDEVRNHADFQALFEDAYERHDFINGFFMNLILRCSTPYRNYINRHPMAESSTEVVEKLVRMVQDVRKGVIPEVVCYAVHTYFTE</sequence>
<dbReference type="InterPro" id="IPR036047">
    <property type="entry name" value="F-box-like_dom_sf"/>
</dbReference>
<dbReference type="SUPFAM" id="SSF81383">
    <property type="entry name" value="F-box domain"/>
    <property type="match status" value="1"/>
</dbReference>
<comment type="caution">
    <text evidence="1">The sequence shown here is derived from an EMBL/GenBank/DDBJ whole genome shotgun (WGS) entry which is preliminary data.</text>
</comment>